<accession>A0AAD5M555</accession>
<name>A0AAD5M555_PYTIN</name>
<comment type="caution">
    <text evidence="3">The sequence shown here is derived from an EMBL/GenBank/DDBJ whole genome shotgun (WGS) entry which is preliminary data.</text>
</comment>
<keyword evidence="2" id="KW-1133">Transmembrane helix</keyword>
<feature type="region of interest" description="Disordered" evidence="1">
    <location>
        <begin position="105"/>
        <end position="125"/>
    </location>
</feature>
<evidence type="ECO:0000313" key="3">
    <source>
        <dbReference type="EMBL" id="KAJ0404760.1"/>
    </source>
</evidence>
<gene>
    <name evidence="3" type="ORF">P43SY_005584</name>
</gene>
<evidence type="ECO:0000256" key="2">
    <source>
        <dbReference type="SAM" id="Phobius"/>
    </source>
</evidence>
<dbReference type="AlphaFoldDB" id="A0AAD5M555"/>
<dbReference type="Proteomes" id="UP001209570">
    <property type="component" value="Unassembled WGS sequence"/>
</dbReference>
<organism evidence="3 4">
    <name type="scientific">Pythium insidiosum</name>
    <name type="common">Pythiosis disease agent</name>
    <dbReference type="NCBI Taxonomy" id="114742"/>
    <lineage>
        <taxon>Eukaryota</taxon>
        <taxon>Sar</taxon>
        <taxon>Stramenopiles</taxon>
        <taxon>Oomycota</taxon>
        <taxon>Peronosporomycetes</taxon>
        <taxon>Pythiales</taxon>
        <taxon>Pythiaceae</taxon>
        <taxon>Pythium</taxon>
    </lineage>
</organism>
<evidence type="ECO:0000313" key="4">
    <source>
        <dbReference type="Proteomes" id="UP001209570"/>
    </source>
</evidence>
<evidence type="ECO:0000256" key="1">
    <source>
        <dbReference type="SAM" id="MobiDB-lite"/>
    </source>
</evidence>
<dbReference type="EMBL" id="JAKCXM010000057">
    <property type="protein sequence ID" value="KAJ0404760.1"/>
    <property type="molecule type" value="Genomic_DNA"/>
</dbReference>
<protein>
    <recommendedName>
        <fullName evidence="5">Transmembrane protein</fullName>
    </recommendedName>
</protein>
<sequence length="160" mass="17877">MANSSLLTNGLVGLEAQSEQVRRLVQELYAHEKTLNDAHQDAKRDDEHGEAVVAAYKAFLECRERLIRQLESEQVAVPWQLRVRVDDLDLTVCWRLKQRSEKAVDSNKAGEKAASSDHPDTAHEDTMPRDPLVAFKAMILPSVAVLLIALITFIITSAFA</sequence>
<keyword evidence="2" id="KW-0472">Membrane</keyword>
<evidence type="ECO:0008006" key="5">
    <source>
        <dbReference type="Google" id="ProtNLM"/>
    </source>
</evidence>
<keyword evidence="2" id="KW-0812">Transmembrane</keyword>
<reference evidence="3" key="1">
    <citation type="submission" date="2021-12" db="EMBL/GenBank/DDBJ databases">
        <title>Prjna785345.</title>
        <authorList>
            <person name="Rujirawat T."/>
            <person name="Krajaejun T."/>
        </authorList>
    </citation>
    <scope>NUCLEOTIDE SEQUENCE</scope>
    <source>
        <strain evidence="3">Pi057C3</strain>
    </source>
</reference>
<keyword evidence="4" id="KW-1185">Reference proteome</keyword>
<proteinExistence type="predicted"/>
<feature type="transmembrane region" description="Helical" evidence="2">
    <location>
        <begin position="137"/>
        <end position="159"/>
    </location>
</feature>